<dbReference type="GO" id="GO:0005975">
    <property type="term" value="P:carbohydrate metabolic process"/>
    <property type="evidence" value="ECO:0007669"/>
    <property type="project" value="InterPro"/>
</dbReference>
<dbReference type="OrthoDB" id="9809583at2"/>
<reference evidence="2 3" key="1">
    <citation type="submission" date="2019-08" db="EMBL/GenBank/DDBJ databases">
        <title>Actinomadura sp. nov. CYP1-5 isolated from mountain soil.</title>
        <authorList>
            <person name="Songsumanus A."/>
            <person name="Kuncharoen N."/>
            <person name="Kudo T."/>
            <person name="Yuki M."/>
            <person name="Igarashi Y."/>
            <person name="Tanasupawat S."/>
        </authorList>
    </citation>
    <scope>NUCLEOTIDE SEQUENCE [LARGE SCALE GENOMIC DNA]</scope>
    <source>
        <strain evidence="2 3">GKU157</strain>
    </source>
</reference>
<comment type="caution">
    <text evidence="2">The sequence shown here is derived from an EMBL/GenBank/DDBJ whole genome shotgun (WGS) entry which is preliminary data.</text>
</comment>
<dbReference type="InterPro" id="IPR013320">
    <property type="entry name" value="ConA-like_dom_sf"/>
</dbReference>
<dbReference type="InterPro" id="IPR000757">
    <property type="entry name" value="Beta-glucanase-like"/>
</dbReference>
<keyword evidence="3" id="KW-1185">Reference proteome</keyword>
<sequence>MENTSDGAFSPGLRLISSRRCTVIFPPRNRMAAVGGGIVAAGCSFALAVPSSSAPGPDPSRAIALGALERSAPAVSYTKPGPKGQEDAVAVKGKKKPVPTTAAKRYGWGRPIAADGFRTLDRRAWEVYTGPGNNGKGRRLARAVTVKGGVLRITGTRNGDTGGLAWMRGAQKEGRWEARVKVSRGCACYNANLLLWPVNGGGGTDPRGGGGEIDWMETYGDRGLREGTNFFLHYGPEDNHQRKDAHVRVDLRKWHVFAVEWNSRGVTGFMDGRKTFHTSDRAALPPGKMGQAVQLDWFPGLTKRTKPGVSRTAPVTLSVDWIAMYRP</sequence>
<feature type="domain" description="GH16" evidence="1">
    <location>
        <begin position="106"/>
        <end position="327"/>
    </location>
</feature>
<evidence type="ECO:0000259" key="1">
    <source>
        <dbReference type="PROSITE" id="PS51762"/>
    </source>
</evidence>
<dbReference type="GO" id="GO:0004553">
    <property type="term" value="F:hydrolase activity, hydrolyzing O-glycosyl compounds"/>
    <property type="evidence" value="ECO:0007669"/>
    <property type="project" value="InterPro"/>
</dbReference>
<dbReference type="PROSITE" id="PS51762">
    <property type="entry name" value="GH16_2"/>
    <property type="match status" value="1"/>
</dbReference>
<dbReference type="Proteomes" id="UP000322634">
    <property type="component" value="Unassembled WGS sequence"/>
</dbReference>
<dbReference type="CDD" id="cd00413">
    <property type="entry name" value="Glyco_hydrolase_16"/>
    <property type="match status" value="1"/>
</dbReference>
<organism evidence="2 3">
    <name type="scientific">Actinomadura syzygii</name>
    <dbReference type="NCBI Taxonomy" id="1427538"/>
    <lineage>
        <taxon>Bacteria</taxon>
        <taxon>Bacillati</taxon>
        <taxon>Actinomycetota</taxon>
        <taxon>Actinomycetes</taxon>
        <taxon>Streptosporangiales</taxon>
        <taxon>Thermomonosporaceae</taxon>
        <taxon>Actinomadura</taxon>
    </lineage>
</organism>
<dbReference type="Gene3D" id="2.60.120.200">
    <property type="match status" value="1"/>
</dbReference>
<evidence type="ECO:0000313" key="2">
    <source>
        <dbReference type="EMBL" id="TYC11785.1"/>
    </source>
</evidence>
<dbReference type="SUPFAM" id="SSF49899">
    <property type="entry name" value="Concanavalin A-like lectins/glucanases"/>
    <property type="match status" value="1"/>
</dbReference>
<keyword evidence="2" id="KW-0378">Hydrolase</keyword>
<protein>
    <submittedName>
        <fullName evidence="2">Glycoside hydrolase family 16 protein</fullName>
    </submittedName>
</protein>
<name>A0A5D0U286_9ACTN</name>
<proteinExistence type="predicted"/>
<dbReference type="Pfam" id="PF00722">
    <property type="entry name" value="Glyco_hydro_16"/>
    <property type="match status" value="1"/>
</dbReference>
<gene>
    <name evidence="2" type="ORF">FXF65_27325</name>
</gene>
<dbReference type="EMBL" id="VSFF01000010">
    <property type="protein sequence ID" value="TYC11785.1"/>
    <property type="molecule type" value="Genomic_DNA"/>
</dbReference>
<dbReference type="AlphaFoldDB" id="A0A5D0U286"/>
<evidence type="ECO:0000313" key="3">
    <source>
        <dbReference type="Proteomes" id="UP000322634"/>
    </source>
</evidence>
<accession>A0A5D0U286</accession>